<evidence type="ECO:0000256" key="2">
    <source>
        <dbReference type="SAM" id="Phobius"/>
    </source>
</evidence>
<keyword evidence="5" id="KW-1185">Reference proteome</keyword>
<keyword evidence="2" id="KW-0472">Membrane</keyword>
<dbReference type="RefSeq" id="WP_054453773.1">
    <property type="nucleotide sequence ID" value="NZ_LHPH01000007.1"/>
</dbReference>
<dbReference type="Proteomes" id="UP000037848">
    <property type="component" value="Unassembled WGS sequence"/>
</dbReference>
<dbReference type="InterPro" id="IPR052173">
    <property type="entry name" value="Beta-lactam_resp_regulator"/>
</dbReference>
<dbReference type="InterPro" id="IPR008756">
    <property type="entry name" value="Peptidase_M56"/>
</dbReference>
<dbReference type="PROSITE" id="PS50088">
    <property type="entry name" value="ANK_REPEAT"/>
    <property type="match status" value="3"/>
</dbReference>
<dbReference type="PATRIC" id="fig|187330.3.peg.3590"/>
<evidence type="ECO:0000313" key="5">
    <source>
        <dbReference type="Proteomes" id="UP000037848"/>
    </source>
</evidence>
<keyword evidence="2" id="KW-0812">Transmembrane</keyword>
<dbReference type="EMBL" id="LHPH01000007">
    <property type="protein sequence ID" value="KPH63802.1"/>
    <property type="molecule type" value="Genomic_DNA"/>
</dbReference>
<keyword evidence="1" id="KW-0040">ANK repeat</keyword>
<dbReference type="Pfam" id="PF00023">
    <property type="entry name" value="Ank"/>
    <property type="match status" value="1"/>
</dbReference>
<dbReference type="Pfam" id="PF12796">
    <property type="entry name" value="Ank_2"/>
    <property type="match status" value="1"/>
</dbReference>
<dbReference type="AlphaFoldDB" id="A0A0N1ELS7"/>
<dbReference type="CDD" id="cd07341">
    <property type="entry name" value="M56_BlaR1_MecR1_like"/>
    <property type="match status" value="1"/>
</dbReference>
<dbReference type="SUPFAM" id="SSF48403">
    <property type="entry name" value="Ankyrin repeat"/>
    <property type="match status" value="1"/>
</dbReference>
<feature type="repeat" description="ANK" evidence="1">
    <location>
        <begin position="450"/>
        <end position="482"/>
    </location>
</feature>
<feature type="transmembrane region" description="Helical" evidence="2">
    <location>
        <begin position="12"/>
        <end position="30"/>
    </location>
</feature>
<proteinExistence type="predicted"/>
<gene>
    <name evidence="4" type="ORF">ADS77_07760</name>
</gene>
<dbReference type="PROSITE" id="PS50297">
    <property type="entry name" value="ANK_REP_REGION"/>
    <property type="match status" value="3"/>
</dbReference>
<feature type="transmembrane region" description="Helical" evidence="2">
    <location>
        <begin position="107"/>
        <end position="131"/>
    </location>
</feature>
<feature type="transmembrane region" description="Helical" evidence="2">
    <location>
        <begin position="42"/>
        <end position="61"/>
    </location>
</feature>
<reference evidence="4 5" key="1">
    <citation type="submission" date="2015-08" db="EMBL/GenBank/DDBJ databases">
        <title>Draft Genome Sequence of Pseudoalteromonas porphyrae UCD-SED14.</title>
        <authorList>
            <person name="Coil D.A."/>
            <person name="Jospin G."/>
            <person name="Lee R.D."/>
            <person name="Eisen J.A."/>
        </authorList>
    </citation>
    <scope>NUCLEOTIDE SEQUENCE [LARGE SCALE GENOMIC DNA]</scope>
    <source>
        <strain evidence="4 5">UCD-SED14</strain>
    </source>
</reference>
<feature type="repeat" description="ANK" evidence="1">
    <location>
        <begin position="384"/>
        <end position="416"/>
    </location>
</feature>
<dbReference type="Gene3D" id="1.25.40.20">
    <property type="entry name" value="Ankyrin repeat-containing domain"/>
    <property type="match status" value="1"/>
</dbReference>
<evidence type="ECO:0000256" key="1">
    <source>
        <dbReference type="PROSITE-ProRule" id="PRU00023"/>
    </source>
</evidence>
<evidence type="ECO:0000259" key="3">
    <source>
        <dbReference type="Pfam" id="PF05569"/>
    </source>
</evidence>
<keyword evidence="2" id="KW-1133">Transmembrane helix</keyword>
<protein>
    <submittedName>
        <fullName evidence="4">Peptidase M56, BlaR1</fullName>
    </submittedName>
</protein>
<name>A0A0N1ELS7_9GAMM</name>
<dbReference type="SMART" id="SM00248">
    <property type="entry name" value="ANK"/>
    <property type="match status" value="4"/>
</dbReference>
<dbReference type="OrthoDB" id="5764259at2"/>
<dbReference type="PANTHER" id="PTHR34978">
    <property type="entry name" value="POSSIBLE SENSOR-TRANSDUCER PROTEIN BLAR"/>
    <property type="match status" value="1"/>
</dbReference>
<dbReference type="InterPro" id="IPR002110">
    <property type="entry name" value="Ankyrin_rpt"/>
</dbReference>
<dbReference type="STRING" id="187330.AMS58_02525"/>
<comment type="caution">
    <text evidence="4">The sequence shown here is derived from an EMBL/GenBank/DDBJ whole genome shotgun (WGS) entry which is preliminary data.</text>
</comment>
<sequence>MMIEYTLLTTLAFHHLIIGFILLLGIALINKCVPSSAELRSWLWMTAFIVATVIPFTLITMDADKTSSVINSVAQSVDLKTEDSFSATDNKVAMSDQESNWHLPSEIVFNFSFLLSIGVLLWFIGSIWRGFTVLSSYVQTRNLLRSTIEKAPHLSAHINTDVYTSSKVSSPLVIGFKQPKIILPKSITEQLKHEQLLAIVLHENAHIKRKDNWFGLFQEIIAILFWWSPVIRLLNKQIHVEREIACDLRAVNEIKNTQQYAQSLIDCAKLMVMEQRSVLAMGLFSKKKELNYRIGAVLENKQFKKPRITIIMLVCAGLTVTTIQATQAFSPKVSIKHTVVDARHYSLLPQFESTLLIDAVTRNDIGAIKALKNDGVDINVPVIGDGTALMIAVKQNNKAMTQALIDLGADVNQSSSGDGNPLIVAAMSNNIELATLLLDNGADINAIVPRDETPLINAAYFGFYDMSQLLVARGADVNLAVTTGVSDGYQRRSPLNRARTESIKALLIANGARE</sequence>
<dbReference type="Pfam" id="PF05569">
    <property type="entry name" value="Peptidase_M56"/>
    <property type="match status" value="1"/>
</dbReference>
<evidence type="ECO:0000313" key="4">
    <source>
        <dbReference type="EMBL" id="KPH63802.1"/>
    </source>
</evidence>
<dbReference type="PANTHER" id="PTHR34978:SF3">
    <property type="entry name" value="SLR0241 PROTEIN"/>
    <property type="match status" value="1"/>
</dbReference>
<feature type="domain" description="Peptidase M56" evidence="3">
    <location>
        <begin position="19"/>
        <end position="295"/>
    </location>
</feature>
<feature type="repeat" description="ANK" evidence="1">
    <location>
        <begin position="417"/>
        <end position="449"/>
    </location>
</feature>
<organism evidence="4 5">
    <name type="scientific">Pseudoalteromonas porphyrae</name>
    <dbReference type="NCBI Taxonomy" id="187330"/>
    <lineage>
        <taxon>Bacteria</taxon>
        <taxon>Pseudomonadati</taxon>
        <taxon>Pseudomonadota</taxon>
        <taxon>Gammaproteobacteria</taxon>
        <taxon>Alteromonadales</taxon>
        <taxon>Pseudoalteromonadaceae</taxon>
        <taxon>Pseudoalteromonas</taxon>
    </lineage>
</organism>
<dbReference type="InterPro" id="IPR036770">
    <property type="entry name" value="Ankyrin_rpt-contain_sf"/>
</dbReference>
<accession>A0A0N1ELS7</accession>